<organism evidence="5 6">
    <name type="scientific">Candidatus Phycorickettsia trachydisci</name>
    <dbReference type="NCBI Taxonomy" id="2115978"/>
    <lineage>
        <taxon>Bacteria</taxon>
        <taxon>Pseudomonadati</taxon>
        <taxon>Pseudomonadota</taxon>
        <taxon>Alphaproteobacteria</taxon>
        <taxon>Rickettsiales</taxon>
        <taxon>Rickettsiaceae</taxon>
        <taxon>Candidatus Phycorickettsia</taxon>
    </lineage>
</organism>
<dbReference type="InterPro" id="IPR005546">
    <property type="entry name" value="Autotransporte_beta"/>
</dbReference>
<name>A0A2P1P8S7_9RICK</name>
<feature type="chain" id="PRO_5015118861" description="Autotransporter domain-containing protein" evidence="3">
    <location>
        <begin position="26"/>
        <end position="457"/>
    </location>
</feature>
<keyword evidence="1" id="KW-0812">Transmembrane</keyword>
<feature type="region of interest" description="Disordered" evidence="2">
    <location>
        <begin position="25"/>
        <end position="142"/>
    </location>
</feature>
<evidence type="ECO:0000259" key="4">
    <source>
        <dbReference type="PROSITE" id="PS51208"/>
    </source>
</evidence>
<proteinExistence type="predicted"/>
<reference evidence="5 6" key="1">
    <citation type="submission" date="2018-03" db="EMBL/GenBank/DDBJ databases">
        <title>A gene transfer event suggests a long-term partnership between eustigmatophyte algae and a novel lineage of endosymbiotic bacteria.</title>
        <authorList>
            <person name="Yurchenko T."/>
            <person name="Sevcikova T."/>
            <person name="Pribyl P."/>
            <person name="El Karkouri K."/>
            <person name="Klimes V."/>
            <person name="Amaral R."/>
            <person name="Zbrankova V."/>
            <person name="Kim E."/>
            <person name="Raoult D."/>
            <person name="Santos L.M.A."/>
            <person name="Elias M."/>
        </authorList>
    </citation>
    <scope>NUCLEOTIDE SEQUENCE [LARGE SCALE GENOMIC DNA]</scope>
    <source>
        <strain evidence="5">CCALA 838</strain>
    </source>
</reference>
<dbReference type="Pfam" id="PF03797">
    <property type="entry name" value="Autotransporter"/>
    <property type="match status" value="1"/>
</dbReference>
<gene>
    <name evidence="5" type="ORF">phytr_7260</name>
</gene>
<sequence>MQNSPLHKAIFAITLSSLMSTTALTTTPATSGSAPTTTVSTTSGSAPTTTVSTTSGSAPTTAVSTTSGSAPTTAVSTTSGSAPTTAVSTTSGSAPTTTVSTTSGSAPTTAVSTTSGSAPTTTVSTTSGSAPTTTGGSASTEIGDVKAKDYGNRVSLTAPQIIALDTLINRMQGWTDESLPGAGEDNTPAERIIPWISGHYGASIQGKTSSNPGYKVNFSGFSVGSDFIVNDEVKLGLSYSNITSKLRVKGNKNTDGTKSHTVSIYGQYNFTKDIFTQSAIAYTVGSSKNRPNNLNSYKVSSNGIGGFATLNKEFLLDSDISVTPRIGLRYIQSKEKDVNLGGGNKVKGAKNHYLTGIFGTTLSTKTELTDGTLLRPMLYAGLEKNFITKSNAPIARIEEAGRPFEHQNTTKPQKTSYILGTGLSAKRNNLILSVSYQSSIAKKYISHHGILKLGLAF</sequence>
<keyword evidence="1" id="KW-1134">Transmembrane beta strand</keyword>
<evidence type="ECO:0000313" key="6">
    <source>
        <dbReference type="Proteomes" id="UP000241762"/>
    </source>
</evidence>
<protein>
    <recommendedName>
        <fullName evidence="4">Autotransporter domain-containing protein</fullName>
    </recommendedName>
</protein>
<evidence type="ECO:0000256" key="1">
    <source>
        <dbReference type="ARBA" id="ARBA00022452"/>
    </source>
</evidence>
<dbReference type="SUPFAM" id="SSF103515">
    <property type="entry name" value="Autotransporter"/>
    <property type="match status" value="1"/>
</dbReference>
<dbReference type="SMART" id="SM00869">
    <property type="entry name" value="Autotransporter"/>
    <property type="match status" value="1"/>
</dbReference>
<feature type="compositionally biased region" description="Low complexity" evidence="2">
    <location>
        <begin position="25"/>
        <end position="140"/>
    </location>
</feature>
<evidence type="ECO:0000256" key="3">
    <source>
        <dbReference type="SAM" id="SignalP"/>
    </source>
</evidence>
<keyword evidence="6" id="KW-1185">Reference proteome</keyword>
<dbReference type="Proteomes" id="UP000241762">
    <property type="component" value="Chromosome"/>
</dbReference>
<keyword evidence="3" id="KW-0732">Signal</keyword>
<dbReference type="AlphaFoldDB" id="A0A2P1P8S7"/>
<feature type="domain" description="Autotransporter" evidence="4">
    <location>
        <begin position="187"/>
        <end position="457"/>
    </location>
</feature>
<accession>A0A2P1P8S7</accession>
<dbReference type="PROSITE" id="PS51208">
    <property type="entry name" value="AUTOTRANSPORTER"/>
    <property type="match status" value="1"/>
</dbReference>
<dbReference type="InterPro" id="IPR036709">
    <property type="entry name" value="Autotransporte_beta_dom_sf"/>
</dbReference>
<keyword evidence="1" id="KW-0472">Membrane</keyword>
<dbReference type="NCBIfam" id="TIGR01414">
    <property type="entry name" value="autotrans_barl"/>
    <property type="match status" value="1"/>
</dbReference>
<dbReference type="InterPro" id="IPR006315">
    <property type="entry name" value="OM_autotransptr_brl_dom"/>
</dbReference>
<evidence type="ECO:0000313" key="5">
    <source>
        <dbReference type="EMBL" id="AVP87664.1"/>
    </source>
</evidence>
<feature type="signal peptide" evidence="3">
    <location>
        <begin position="1"/>
        <end position="25"/>
    </location>
</feature>
<dbReference type="EMBL" id="CP027845">
    <property type="protein sequence ID" value="AVP87664.1"/>
    <property type="molecule type" value="Genomic_DNA"/>
</dbReference>
<evidence type="ECO:0000256" key="2">
    <source>
        <dbReference type="SAM" id="MobiDB-lite"/>
    </source>
</evidence>
<dbReference type="GO" id="GO:0019867">
    <property type="term" value="C:outer membrane"/>
    <property type="evidence" value="ECO:0007669"/>
    <property type="project" value="InterPro"/>
</dbReference>
<dbReference type="Gene3D" id="2.40.128.130">
    <property type="entry name" value="Autotransporter beta-domain"/>
    <property type="match status" value="1"/>
</dbReference>
<dbReference type="KEGG" id="ptc:phytr_7260"/>